<keyword evidence="3" id="KW-0813">Transport</keyword>
<reference evidence="12 13" key="1">
    <citation type="journal article" date="2016" name="Genome Biol. Evol.">
        <title>Divergent and convergent evolution of fungal pathogenicity.</title>
        <authorList>
            <person name="Shang Y."/>
            <person name="Xiao G."/>
            <person name="Zheng P."/>
            <person name="Cen K."/>
            <person name="Zhan S."/>
            <person name="Wang C."/>
        </authorList>
    </citation>
    <scope>NUCLEOTIDE SEQUENCE [LARGE SCALE GENOMIC DNA]</scope>
    <source>
        <strain evidence="12 13">RCEF 264</strain>
    </source>
</reference>
<gene>
    <name evidence="12" type="ORF">SPI_06641</name>
</gene>
<evidence type="ECO:0000313" key="12">
    <source>
        <dbReference type="EMBL" id="OAA58568.1"/>
    </source>
</evidence>
<dbReference type="Proteomes" id="UP000076874">
    <property type="component" value="Unassembled WGS sequence"/>
</dbReference>
<dbReference type="GO" id="GO:0005789">
    <property type="term" value="C:endoplasmic reticulum membrane"/>
    <property type="evidence" value="ECO:0007669"/>
    <property type="project" value="UniProtKB-SubCell"/>
</dbReference>
<keyword evidence="5 11" id="KW-0812">Transmembrane</keyword>
<dbReference type="AlphaFoldDB" id="A0A167RGF8"/>
<evidence type="ECO:0000313" key="13">
    <source>
        <dbReference type="Proteomes" id="UP000076874"/>
    </source>
</evidence>
<feature type="transmembrane region" description="Helical" evidence="11">
    <location>
        <begin position="79"/>
        <end position="96"/>
    </location>
</feature>
<evidence type="ECO:0000256" key="2">
    <source>
        <dbReference type="ARBA" id="ARBA00010694"/>
    </source>
</evidence>
<evidence type="ECO:0000256" key="10">
    <source>
        <dbReference type="SAM" id="MobiDB-lite"/>
    </source>
</evidence>
<evidence type="ECO:0000256" key="1">
    <source>
        <dbReference type="ARBA" id="ARBA00004477"/>
    </source>
</evidence>
<dbReference type="Pfam" id="PF08449">
    <property type="entry name" value="UAA"/>
    <property type="match status" value="2"/>
</dbReference>
<dbReference type="PANTHER" id="PTHR10778:SF10">
    <property type="entry name" value="SOLUTE CARRIER FAMILY 35 MEMBER B1"/>
    <property type="match status" value="1"/>
</dbReference>
<comment type="subcellular location">
    <subcellularLocation>
        <location evidence="1">Endoplasmic reticulum membrane</location>
        <topology evidence="1">Multi-pass membrane protein</topology>
    </subcellularLocation>
</comment>
<comment type="caution">
    <text evidence="12">The sequence shown here is derived from an EMBL/GenBank/DDBJ whole genome shotgun (WGS) entry which is preliminary data.</text>
</comment>
<feature type="compositionally biased region" description="Basic and acidic residues" evidence="10">
    <location>
        <begin position="10"/>
        <end position="22"/>
    </location>
</feature>
<dbReference type="InterPro" id="IPR013657">
    <property type="entry name" value="SCL35B1-4/HUT1"/>
</dbReference>
<keyword evidence="6" id="KW-0256">Endoplasmic reticulum</keyword>
<dbReference type="OrthoDB" id="1601at2759"/>
<evidence type="ECO:0000256" key="6">
    <source>
        <dbReference type="ARBA" id="ARBA00022824"/>
    </source>
</evidence>
<feature type="transmembrane region" description="Helical" evidence="11">
    <location>
        <begin position="190"/>
        <end position="211"/>
    </location>
</feature>
<dbReference type="GO" id="GO:0005460">
    <property type="term" value="F:UDP-glucose transmembrane transporter activity"/>
    <property type="evidence" value="ECO:0007669"/>
    <property type="project" value="TreeGrafter"/>
</dbReference>
<dbReference type="InterPro" id="IPR037185">
    <property type="entry name" value="EmrE-like"/>
</dbReference>
<evidence type="ECO:0000256" key="4">
    <source>
        <dbReference type="ARBA" id="ARBA00022597"/>
    </source>
</evidence>
<keyword evidence="4 12" id="KW-0762">Sugar transport</keyword>
<proteinExistence type="inferred from homology"/>
<keyword evidence="8 11" id="KW-0472">Membrane</keyword>
<feature type="transmembrane region" description="Helical" evidence="11">
    <location>
        <begin position="164"/>
        <end position="184"/>
    </location>
</feature>
<evidence type="ECO:0000256" key="8">
    <source>
        <dbReference type="ARBA" id="ARBA00023136"/>
    </source>
</evidence>
<feature type="transmembrane region" description="Helical" evidence="11">
    <location>
        <begin position="258"/>
        <end position="275"/>
    </location>
</feature>
<feature type="transmembrane region" description="Helical" evidence="11">
    <location>
        <begin position="380"/>
        <end position="398"/>
    </location>
</feature>
<keyword evidence="7 11" id="KW-1133">Transmembrane helix</keyword>
<name>A0A167RGF8_9HYPO</name>
<dbReference type="SUPFAM" id="SSF103481">
    <property type="entry name" value="Multidrug resistance efflux transporter EmrE"/>
    <property type="match status" value="1"/>
</dbReference>
<dbReference type="STRING" id="1081102.A0A167RGF8"/>
<keyword evidence="13" id="KW-1185">Reference proteome</keyword>
<dbReference type="GO" id="GO:0000139">
    <property type="term" value="C:Golgi membrane"/>
    <property type="evidence" value="ECO:0007669"/>
    <property type="project" value="TreeGrafter"/>
</dbReference>
<accession>A0A167RGF8</accession>
<feature type="region of interest" description="Disordered" evidence="10">
    <location>
        <begin position="1"/>
        <end position="22"/>
    </location>
</feature>
<sequence>MARTKQATPVRREPSSEYVSKHDREAAILAKQKEDANEAAVTAAATAKASAGGASNGSAAHGKRAAGAVAATSAGLPQVAIAVAGIYGSFLTWGYLQEKLTTTAYPSPAAPGAAAAADTETFHFPVFLNTIQSALAAVTGLLYLRATTPRGRPVPPIVPSARLLLPLLLVALTSSLASPFGYAALAHIDYITYTLAKSCKLVPVMLLHVTLFRRRYPLYKYMVVAAVTAGVAVFTLHTGSHSGKASKRGSAATAAPPPASQTAWGLLLLGINLLFDGLTNSTQDYIFEAFRPFSGPQMMCANSLMQTAVTGAYLLVASPWLVHSGLGAWLGAVDEVAATAGGGGGSGSGSGILGSSILGRGELAAALAFLQRHPTVWRDVLGFAACGAFGQIFIFYALSTFSSVFLVTVTVTRKMCTMMLSVVAFGHRLSRMQWLGVGLVFGGIGVEAQIARSEKLKKEAAKATKTQ</sequence>
<dbReference type="PANTHER" id="PTHR10778">
    <property type="entry name" value="SOLUTE CARRIER FAMILY 35 MEMBER B"/>
    <property type="match status" value="1"/>
</dbReference>
<evidence type="ECO:0000256" key="7">
    <source>
        <dbReference type="ARBA" id="ARBA00022989"/>
    </source>
</evidence>
<feature type="transmembrane region" description="Helical" evidence="11">
    <location>
        <begin position="218"/>
        <end position="238"/>
    </location>
</feature>
<organism evidence="12 13">
    <name type="scientific">Niveomyces insectorum RCEF 264</name>
    <dbReference type="NCBI Taxonomy" id="1081102"/>
    <lineage>
        <taxon>Eukaryota</taxon>
        <taxon>Fungi</taxon>
        <taxon>Dikarya</taxon>
        <taxon>Ascomycota</taxon>
        <taxon>Pezizomycotina</taxon>
        <taxon>Sordariomycetes</taxon>
        <taxon>Hypocreomycetidae</taxon>
        <taxon>Hypocreales</taxon>
        <taxon>Cordycipitaceae</taxon>
        <taxon>Niveomyces</taxon>
    </lineage>
</organism>
<dbReference type="GO" id="GO:0005459">
    <property type="term" value="F:UDP-galactose transmembrane transporter activity"/>
    <property type="evidence" value="ECO:0007669"/>
    <property type="project" value="TreeGrafter"/>
</dbReference>
<comment type="similarity">
    <text evidence="2">Belongs to the nucleotide-sugar transporter family. SLC35B subfamily.</text>
</comment>
<feature type="transmembrane region" description="Helical" evidence="11">
    <location>
        <begin position="126"/>
        <end position="144"/>
    </location>
</feature>
<evidence type="ECO:0000256" key="9">
    <source>
        <dbReference type="ARBA" id="ARBA00041103"/>
    </source>
</evidence>
<evidence type="ECO:0000256" key="3">
    <source>
        <dbReference type="ARBA" id="ARBA00022448"/>
    </source>
</evidence>
<protein>
    <recommendedName>
        <fullName evidence="9">UDP-galactose transporter homolog 1</fullName>
    </recommendedName>
</protein>
<dbReference type="EMBL" id="AZHD01000012">
    <property type="protein sequence ID" value="OAA58568.1"/>
    <property type="molecule type" value="Genomic_DNA"/>
</dbReference>
<evidence type="ECO:0000256" key="5">
    <source>
        <dbReference type="ARBA" id="ARBA00022692"/>
    </source>
</evidence>
<evidence type="ECO:0000256" key="11">
    <source>
        <dbReference type="SAM" id="Phobius"/>
    </source>
</evidence>